<dbReference type="EMBL" id="FR773153">
    <property type="protein sequence ID" value="CBY93119.1"/>
    <property type="molecule type" value="Genomic_DNA"/>
</dbReference>
<dbReference type="KEGG" id="mha:HF1_11110"/>
<dbReference type="AlphaFoldDB" id="E8ZIZ8"/>
<protein>
    <submittedName>
        <fullName evidence="1">Uncharacterized protein</fullName>
    </submittedName>
</protein>
<evidence type="ECO:0000313" key="1">
    <source>
        <dbReference type="EMBL" id="CBY93119.1"/>
    </source>
</evidence>
<dbReference type="OrthoDB" id="9805924at2"/>
<proteinExistence type="predicted"/>
<name>E8ZIZ8_MYCHL</name>
<reference evidence="1 2" key="1">
    <citation type="journal article" date="2011" name="J. Bacteriol.">
        <title>Complete genome sequence of Mycoplasma haemofelis, a hemotropic mycoplasma.</title>
        <authorList>
            <person name="Barker E.N."/>
            <person name="Helps C.R."/>
            <person name="Peters I.R."/>
            <person name="Darby A.C."/>
            <person name="Radford A.D."/>
            <person name="Tasker S."/>
        </authorList>
    </citation>
    <scope>NUCLEOTIDE SEQUENCE [LARGE SCALE GENOMIC DNA]</scope>
    <source>
        <strain evidence="1 2">Langford 1</strain>
    </source>
</reference>
<dbReference type="Proteomes" id="UP000008637">
    <property type="component" value="Chromosome"/>
</dbReference>
<gene>
    <name evidence="1" type="ORF">HF1_11110</name>
</gene>
<dbReference type="HOGENOM" id="CLU_098620_0_0_14"/>
<keyword evidence="2" id="KW-1185">Reference proteome</keyword>
<evidence type="ECO:0000313" key="2">
    <source>
        <dbReference type="Proteomes" id="UP000008637"/>
    </source>
</evidence>
<sequence length="230" mass="25733">MLLPKVVKPVIGLAGLSAAGAGGMLLYGSPSPSFEKPVTHSFRDLMLLKHRGRRLISGNANSSHWLSGWKIYLESKENNPWNLSSWSPNNTWFENVPSDFMKACEDNSKRDMGGENDPLYDQVIKYCTRNTTVLDLIDENASGRELMAKVTGLSDTHWNAALKSYKDELEKTKSDVWGLKKDGQSSEITMDAFMDKCLEESSAEAWDISSPTYTRVLSWCTKAKQQDVQA</sequence>
<organism evidence="1 2">
    <name type="scientific">Mycoplasma haemofelis (strain Langford 1)</name>
    <name type="common">Haemobartonella felis</name>
    <dbReference type="NCBI Taxonomy" id="941640"/>
    <lineage>
        <taxon>Bacteria</taxon>
        <taxon>Bacillati</taxon>
        <taxon>Mycoplasmatota</taxon>
        <taxon>Mollicutes</taxon>
        <taxon>Mycoplasmataceae</taxon>
        <taxon>Mycoplasma</taxon>
    </lineage>
</organism>
<accession>E8ZIZ8</accession>